<reference evidence="1" key="1">
    <citation type="submission" date="2023-04" db="EMBL/GenBank/DDBJ databases">
        <title>Draft Genome sequencing of Naganishia species isolated from polar environments using Oxford Nanopore Technology.</title>
        <authorList>
            <person name="Leo P."/>
            <person name="Venkateswaran K."/>
        </authorList>
    </citation>
    <scope>NUCLEOTIDE SEQUENCE</scope>
    <source>
        <strain evidence="1">MNA-CCFEE 5423</strain>
    </source>
</reference>
<keyword evidence="2" id="KW-1185">Reference proteome</keyword>
<evidence type="ECO:0000313" key="1">
    <source>
        <dbReference type="EMBL" id="KAJ9101273.1"/>
    </source>
</evidence>
<evidence type="ECO:0000313" key="2">
    <source>
        <dbReference type="Proteomes" id="UP001227268"/>
    </source>
</evidence>
<proteinExistence type="predicted"/>
<protein>
    <submittedName>
        <fullName evidence="1">Uncharacterized protein</fullName>
    </submittedName>
</protein>
<dbReference type="EMBL" id="JASBWT010000010">
    <property type="protein sequence ID" value="KAJ9101273.1"/>
    <property type="molecule type" value="Genomic_DNA"/>
</dbReference>
<comment type="caution">
    <text evidence="1">The sequence shown here is derived from an EMBL/GenBank/DDBJ whole genome shotgun (WGS) entry which is preliminary data.</text>
</comment>
<name>A0ACC2VPE6_9TREE</name>
<dbReference type="Proteomes" id="UP001227268">
    <property type="component" value="Unassembled WGS sequence"/>
</dbReference>
<sequence length="842" mass="87677">MNTHHINPHTPRRHRHLFDPAKIKIGIEGIRERGAMQTEIRDGGLEGDEAMPEQVAEEDGRRIVKRQWHDPWNIATAPPAYLSSAATSAAVIKSTVVVTRIKGTTVVTGTPPPSTTSKAPSISSSVKKVTTTPAVVASTNLKAQSSSTPLLEPDTTTTTSSTTSPTTTSAEPTTTAPTTPPAVVSTTPASSTSTIAAIAISSLPASVRIATALTLGGELSSSSSAAKTITRSASGTGTSTSTSAAASSSAQAVGAMSLGSMEGMSTGGKVGIAVGVVGGLGVLGLVLFWAYRRFSREKNSGHMEEPSYTNGGSLGARGRYNDYDEDWHAPATTGYGGRGYAGTGVDQYGDDDDNDDAQGQSVFATRQGAGPVTSSIQQHNQMRMAHPYAAASYATYSAANAGPGSARTRDLTNVGPYANYNDDVDRLPEQGYPGGYRDTGRDSPTDYYGHAMSSANTDMLIAAQYSDLSPSVDEGHFAPQYQEAGMGMATAIASPYAGGMAITSGEPVAAQRVPINMGGNGPQIPPLGPTSPANLMDYGMYADDAQQQRLLSRKSSQAQPRTAPGHGNEQLRQEYRDLARAAQVEEPMTPNTAALASSVAGATGFAHGLGDSTSSRRSIPAHLTTTAMGTPLTPMPMPMPAPERYQHGQPLTTLPELETPDSRMMPGNVEMDPFADLPGFAAHLPPARSSAESLALPLPRPNYSHIDARYDTLSVASNDSSVLPSHYGVPTGSTMYLPPPSPGVSLPESPASYVDPSRHRLPGQSLASAVSLRVPSPEESSRAGYRVSASETGWSPASGPALAAHTASPLNQATLAAASRMHHSQPARPYSTATDVDDAYEL</sequence>
<gene>
    <name evidence="1" type="ORF">QFC21_003492</name>
</gene>
<organism evidence="1 2">
    <name type="scientific">Naganishia friedmannii</name>
    <dbReference type="NCBI Taxonomy" id="89922"/>
    <lineage>
        <taxon>Eukaryota</taxon>
        <taxon>Fungi</taxon>
        <taxon>Dikarya</taxon>
        <taxon>Basidiomycota</taxon>
        <taxon>Agaricomycotina</taxon>
        <taxon>Tremellomycetes</taxon>
        <taxon>Filobasidiales</taxon>
        <taxon>Filobasidiaceae</taxon>
        <taxon>Naganishia</taxon>
    </lineage>
</organism>
<accession>A0ACC2VPE6</accession>